<dbReference type="Proteomes" id="UP000334340">
    <property type="component" value="Unassembled WGS sequence"/>
</dbReference>
<proteinExistence type="inferred from homology"/>
<dbReference type="InterPro" id="IPR000182">
    <property type="entry name" value="GNAT_dom"/>
</dbReference>
<gene>
    <name evidence="8" type="ORF">MELA_02751</name>
</gene>
<dbReference type="Pfam" id="PF00583">
    <property type="entry name" value="Acetyltransf_1"/>
    <property type="match status" value="1"/>
</dbReference>
<dbReference type="GO" id="GO:0016747">
    <property type="term" value="F:acyltransferase activity, transferring groups other than amino-acyl groups"/>
    <property type="evidence" value="ECO:0007669"/>
    <property type="project" value="InterPro"/>
</dbReference>
<dbReference type="InterPro" id="IPR013815">
    <property type="entry name" value="ATP_grasp_subdomain_1"/>
</dbReference>
<dbReference type="PROSITE" id="PS51186">
    <property type="entry name" value="GNAT"/>
    <property type="match status" value="1"/>
</dbReference>
<dbReference type="GO" id="GO:0046872">
    <property type="term" value="F:metal ion binding"/>
    <property type="evidence" value="ECO:0007669"/>
    <property type="project" value="InterPro"/>
</dbReference>
<dbReference type="InterPro" id="IPR003781">
    <property type="entry name" value="CoA-bd"/>
</dbReference>
<sequence>MGGLDNIFSPKTIAVIGASESQGSVGRAIMENLLTQKTAPIFPVNPKRQKILGIDACIRIAEVPEPVDLAVIATPAHTVPDLVGECGEAGVGGIVIISAGFKEAGEKGRGLEDRIRETRKRYGMRIIGPNCLGVIRPITGLNASFLNVRPEAGRIAFISQSGALGSAILDWAMHAHIGFSLFASLGSMMDVDFGDLIDFLGDDPNTKSIMLYMEGIGNAKKFISAAKGFARNKPIIVLKPGRFAESARAALSHTGSMGGEDRTCDAAFKRVGVVRVRDIADLFNVAEVLHAKHLPKGPEIAIVTNAGGAGVIATDTLIGLGGRLAQLTDDSIRALNAHLPAYWSKANPVDVLGDADTLRYENAVTTCLNDPGVNGVITIYTPQGTARPDEVAKRFTEIADQSRKPFIAVWMGGGQVEGARAITLQHNIPTYATPEEAVKTYLYMYRYGRNLELLYETPGQLSVDQAPPKHNLKAFVAELYKEGRTLLTERESKRFLVNYGIPTVKPYLTKNLEEALSLANSVGYPVVLKIVSPDIVHKSDVGGVMTGIDSDRELKSEYGRLIKRVQKKAPQASISGISIQKMVGKIDYELILGMKKDKDFGSVILFGMGGIGVEIFQDFSIGLPPLNQTLARRLMEETKVFRMIQGYRGRLPADMQQLEQILVSFSNLVVDFPEIAEIDINPLAISEGKACALDARIILDREAIGYAGPYPHLVIAPYPTGYVIPWRLNDGTEVLLRPIRPEDEPLEREMLSTLSEETLRGRFFQVLKHITHEMLIRFCNIDYDREMAIVAELREGEKRRIIGIGRLIIEPDGKRSEFAVVVHDDFQGKGLGYKLVDMLIGVAQDKGLGEVAGTVLTDNMNMLRVCETLGFKTTHQPEGVSSVRLMLK</sequence>
<dbReference type="EC" id="6.2.1.13" evidence="8"/>
<dbReference type="AlphaFoldDB" id="A0A564ZLZ3"/>
<dbReference type="InterPro" id="IPR051538">
    <property type="entry name" value="Acyl-CoA_Synth/Transferase"/>
</dbReference>
<dbReference type="Pfam" id="PF13549">
    <property type="entry name" value="ATP-grasp_5"/>
    <property type="match status" value="1"/>
</dbReference>
<dbReference type="GO" id="GO:0043758">
    <property type="term" value="F:acetate-CoA ligase (ADP-forming) activity"/>
    <property type="evidence" value="ECO:0007669"/>
    <property type="project" value="UniProtKB-EC"/>
</dbReference>
<dbReference type="PANTHER" id="PTHR43334">
    <property type="entry name" value="ACETATE--COA LIGASE [ADP-FORMING]"/>
    <property type="match status" value="1"/>
</dbReference>
<dbReference type="InterPro" id="IPR016102">
    <property type="entry name" value="Succinyl-CoA_synth-like"/>
</dbReference>
<organism evidence="8 9">
    <name type="scientific">Candidatus Methylomirabilis lanthanidiphila</name>
    <dbReference type="NCBI Taxonomy" id="2211376"/>
    <lineage>
        <taxon>Bacteria</taxon>
        <taxon>Candidatus Methylomirabilota</taxon>
        <taxon>Candidatus Methylomirabilia</taxon>
        <taxon>Candidatus Methylomirabilales</taxon>
        <taxon>Candidatus Methylomirabilaceae</taxon>
        <taxon>Candidatus Methylomirabilis</taxon>
    </lineage>
</organism>
<evidence type="ECO:0000256" key="1">
    <source>
        <dbReference type="ARBA" id="ARBA00022598"/>
    </source>
</evidence>
<evidence type="ECO:0000313" key="9">
    <source>
        <dbReference type="Proteomes" id="UP000334340"/>
    </source>
</evidence>
<dbReference type="Pfam" id="PF13380">
    <property type="entry name" value="CoA_binding_2"/>
    <property type="match status" value="1"/>
</dbReference>
<evidence type="ECO:0000256" key="2">
    <source>
        <dbReference type="ARBA" id="ARBA00022741"/>
    </source>
</evidence>
<dbReference type="GO" id="GO:0005524">
    <property type="term" value="F:ATP binding"/>
    <property type="evidence" value="ECO:0007669"/>
    <property type="project" value="UniProtKB-UniRule"/>
</dbReference>
<protein>
    <submittedName>
        <fullName evidence="8">Acetyl-CoA synthetase</fullName>
        <ecNumber evidence="8">6.2.1.13</ecNumber>
    </submittedName>
</protein>
<keyword evidence="2 5" id="KW-0547">Nucleotide-binding</keyword>
<keyword evidence="1 8" id="KW-0436">Ligase</keyword>
<dbReference type="Gene3D" id="3.40.630.30">
    <property type="match status" value="1"/>
</dbReference>
<evidence type="ECO:0000313" key="8">
    <source>
        <dbReference type="EMBL" id="VUZ86349.1"/>
    </source>
</evidence>
<dbReference type="SUPFAM" id="SSF55729">
    <property type="entry name" value="Acyl-CoA N-acyltransferases (Nat)"/>
    <property type="match status" value="1"/>
</dbReference>
<dbReference type="InterPro" id="IPR032875">
    <property type="entry name" value="Succ_CoA_lig_flav_dom"/>
</dbReference>
<dbReference type="InterPro" id="IPR011761">
    <property type="entry name" value="ATP-grasp"/>
</dbReference>
<accession>A0A564ZLZ3</accession>
<feature type="domain" description="ATP-grasp" evidence="6">
    <location>
        <begin position="493"/>
        <end position="529"/>
    </location>
</feature>
<dbReference type="SUPFAM" id="SSF52210">
    <property type="entry name" value="Succinyl-CoA synthetase domains"/>
    <property type="match status" value="2"/>
</dbReference>
<keyword evidence="9" id="KW-1185">Reference proteome</keyword>
<name>A0A564ZLZ3_9BACT</name>
<dbReference type="FunFam" id="3.30.1490.20:FF:000020">
    <property type="entry name" value="Protein lysine acetyltransferase"/>
    <property type="match status" value="1"/>
</dbReference>
<dbReference type="Gene3D" id="3.30.470.20">
    <property type="entry name" value="ATP-grasp fold, B domain"/>
    <property type="match status" value="1"/>
</dbReference>
<evidence type="ECO:0000256" key="3">
    <source>
        <dbReference type="ARBA" id="ARBA00022840"/>
    </source>
</evidence>
<feature type="domain" description="N-acetyltransferase" evidence="7">
    <location>
        <begin position="734"/>
        <end position="888"/>
    </location>
</feature>
<dbReference type="InterPro" id="IPR043938">
    <property type="entry name" value="Ligase_CoA_dom"/>
</dbReference>
<dbReference type="SUPFAM" id="SSF56059">
    <property type="entry name" value="Glutathione synthetase ATP-binding domain-like"/>
    <property type="match status" value="1"/>
</dbReference>
<dbReference type="Pfam" id="PF13607">
    <property type="entry name" value="Succ_CoA_lig"/>
    <property type="match status" value="1"/>
</dbReference>
<dbReference type="InterPro" id="IPR036291">
    <property type="entry name" value="NAD(P)-bd_dom_sf"/>
</dbReference>
<comment type="similarity">
    <text evidence="4">In the N-terminal section; belongs to the acetate CoA ligase alpha subunit family.</text>
</comment>
<evidence type="ECO:0000259" key="7">
    <source>
        <dbReference type="PROSITE" id="PS51186"/>
    </source>
</evidence>
<dbReference type="PANTHER" id="PTHR43334:SF1">
    <property type="entry name" value="3-HYDROXYPROPIONATE--COA LIGASE [ADP-FORMING]"/>
    <property type="match status" value="1"/>
</dbReference>
<evidence type="ECO:0000256" key="4">
    <source>
        <dbReference type="ARBA" id="ARBA00060888"/>
    </source>
</evidence>
<dbReference type="Gene3D" id="3.40.50.261">
    <property type="entry name" value="Succinyl-CoA synthetase domains"/>
    <property type="match status" value="2"/>
</dbReference>
<evidence type="ECO:0000256" key="5">
    <source>
        <dbReference type="PROSITE-ProRule" id="PRU00409"/>
    </source>
</evidence>
<dbReference type="Pfam" id="PF19045">
    <property type="entry name" value="Ligase_CoA_2"/>
    <property type="match status" value="1"/>
</dbReference>
<dbReference type="Gene3D" id="3.40.50.720">
    <property type="entry name" value="NAD(P)-binding Rossmann-like Domain"/>
    <property type="match status" value="1"/>
</dbReference>
<keyword evidence="3 5" id="KW-0067">ATP-binding</keyword>
<evidence type="ECO:0000259" key="6">
    <source>
        <dbReference type="PROSITE" id="PS50975"/>
    </source>
</evidence>
<dbReference type="SUPFAM" id="SSF51735">
    <property type="entry name" value="NAD(P)-binding Rossmann-fold domains"/>
    <property type="match status" value="1"/>
</dbReference>
<dbReference type="InterPro" id="IPR016181">
    <property type="entry name" value="Acyl_CoA_acyltransferase"/>
</dbReference>
<dbReference type="EMBL" id="CABIKM010000052">
    <property type="protein sequence ID" value="VUZ86349.1"/>
    <property type="molecule type" value="Genomic_DNA"/>
</dbReference>
<dbReference type="PROSITE" id="PS50975">
    <property type="entry name" value="ATP_GRASP"/>
    <property type="match status" value="1"/>
</dbReference>
<dbReference type="Gene3D" id="3.30.1490.20">
    <property type="entry name" value="ATP-grasp fold, A domain"/>
    <property type="match status" value="1"/>
</dbReference>
<reference evidence="8 9" key="1">
    <citation type="submission" date="2019-07" db="EMBL/GenBank/DDBJ databases">
        <authorList>
            <person name="Cremers G."/>
        </authorList>
    </citation>
    <scope>NUCLEOTIDE SEQUENCE [LARGE SCALE GENOMIC DNA]</scope>
</reference>
<dbReference type="SMART" id="SM00881">
    <property type="entry name" value="CoA_binding"/>
    <property type="match status" value="1"/>
</dbReference>